<evidence type="ECO:0000259" key="2">
    <source>
        <dbReference type="PROSITE" id="PS50800"/>
    </source>
</evidence>
<proteinExistence type="predicted"/>
<evidence type="ECO:0000256" key="1">
    <source>
        <dbReference type="SAM" id="SignalP"/>
    </source>
</evidence>
<name>K0S6E5_THAOC</name>
<dbReference type="PROSITE" id="PS50800">
    <property type="entry name" value="SAP"/>
    <property type="match status" value="1"/>
</dbReference>
<keyword evidence="1" id="KW-0732">Signal</keyword>
<dbReference type="InterPro" id="IPR036361">
    <property type="entry name" value="SAP_dom_sf"/>
</dbReference>
<dbReference type="eggNOG" id="ENOG502SP4M">
    <property type="taxonomic scope" value="Eukaryota"/>
</dbReference>
<accession>K0S6E5</accession>
<dbReference type="Pfam" id="PF04969">
    <property type="entry name" value="CS"/>
    <property type="match status" value="1"/>
</dbReference>
<dbReference type="EMBL" id="AGNL01035788">
    <property type="protein sequence ID" value="EJK54452.1"/>
    <property type="molecule type" value="Genomic_DNA"/>
</dbReference>
<dbReference type="Proteomes" id="UP000266841">
    <property type="component" value="Unassembled WGS sequence"/>
</dbReference>
<evidence type="ECO:0000313" key="3">
    <source>
        <dbReference type="EMBL" id="EJK54452.1"/>
    </source>
</evidence>
<dbReference type="InterPro" id="IPR008978">
    <property type="entry name" value="HSP20-like_chaperone"/>
</dbReference>
<dbReference type="InterPro" id="IPR007052">
    <property type="entry name" value="CS_dom"/>
</dbReference>
<organism evidence="3 4">
    <name type="scientific">Thalassiosira oceanica</name>
    <name type="common">Marine diatom</name>
    <dbReference type="NCBI Taxonomy" id="159749"/>
    <lineage>
        <taxon>Eukaryota</taxon>
        <taxon>Sar</taxon>
        <taxon>Stramenopiles</taxon>
        <taxon>Ochrophyta</taxon>
        <taxon>Bacillariophyta</taxon>
        <taxon>Coscinodiscophyceae</taxon>
        <taxon>Thalassiosirophycidae</taxon>
        <taxon>Thalassiosirales</taxon>
        <taxon>Thalassiosiraceae</taxon>
        <taxon>Thalassiosira</taxon>
    </lineage>
</organism>
<gene>
    <name evidence="3" type="ORF">THAOC_25915</name>
</gene>
<protein>
    <recommendedName>
        <fullName evidence="2">SAP domain-containing protein</fullName>
    </recommendedName>
</protein>
<evidence type="ECO:0000313" key="4">
    <source>
        <dbReference type="Proteomes" id="UP000266841"/>
    </source>
</evidence>
<dbReference type="SUPFAM" id="SSF49764">
    <property type="entry name" value="HSP20-like chaperones"/>
    <property type="match status" value="1"/>
</dbReference>
<feature type="domain" description="SAP" evidence="2">
    <location>
        <begin position="346"/>
        <end position="380"/>
    </location>
</feature>
<dbReference type="SUPFAM" id="SSF68906">
    <property type="entry name" value="SAP domain"/>
    <property type="match status" value="1"/>
</dbReference>
<dbReference type="OrthoDB" id="42161at2759"/>
<comment type="caution">
    <text evidence="3">The sequence shown here is derived from an EMBL/GenBank/DDBJ whole genome shotgun (WGS) entry which is preliminary data.</text>
</comment>
<dbReference type="AlphaFoldDB" id="K0S6E5"/>
<sequence>MTATRFLTLTLPILYCCAPCAPFEIHPSKYRSADRSRGRGNSQVFSGVGVADKYSWNEEQFEIEVKVVAPPGTAAKDVKFKCKSDGVDLRLGDGTVLLDGERKVRGNICVDGTFWSIEGPVEEERTVTVTIEKHFLPTSSSGGTQTYDSATQFDWKGVYLNDEDEVSLREYDEPEVLDVREYASKLGVDIDNIDMSKVDKTLFSSKAAPGGEESEASKKDGFHFDIETETLDQLTRTGLAKEIVQQADGDEYEFKDGSFGEAQFGFLGRDVSVDELAASGLKGKGLQGKVPSVFSDMTVPVEEAPGFEGSMEATADGLIQNDVVEVESLKVEEDKSGEISKSTDPIDMLTVPSLKDILRKSGLKVSGRKQELRDRLRDYVHNQMSNE</sequence>
<feature type="signal peptide" evidence="1">
    <location>
        <begin position="1"/>
        <end position="22"/>
    </location>
</feature>
<dbReference type="OMA" id="CVDGTFW"/>
<feature type="chain" id="PRO_5030173039" description="SAP domain-containing protein" evidence="1">
    <location>
        <begin position="23"/>
        <end position="387"/>
    </location>
</feature>
<dbReference type="CDD" id="cd06467">
    <property type="entry name" value="p23_NUDC_like"/>
    <property type="match status" value="1"/>
</dbReference>
<keyword evidence="4" id="KW-1185">Reference proteome</keyword>
<dbReference type="Pfam" id="PF02037">
    <property type="entry name" value="SAP"/>
    <property type="match status" value="1"/>
</dbReference>
<dbReference type="SMART" id="SM00513">
    <property type="entry name" value="SAP"/>
    <property type="match status" value="1"/>
</dbReference>
<dbReference type="Gene3D" id="2.60.40.790">
    <property type="match status" value="1"/>
</dbReference>
<dbReference type="Gene3D" id="1.10.720.30">
    <property type="entry name" value="SAP domain"/>
    <property type="match status" value="1"/>
</dbReference>
<reference evidence="3 4" key="1">
    <citation type="journal article" date="2012" name="Genome Biol.">
        <title>Genome and low-iron response of an oceanic diatom adapted to chronic iron limitation.</title>
        <authorList>
            <person name="Lommer M."/>
            <person name="Specht M."/>
            <person name="Roy A.S."/>
            <person name="Kraemer L."/>
            <person name="Andreson R."/>
            <person name="Gutowska M.A."/>
            <person name="Wolf J."/>
            <person name="Bergner S.V."/>
            <person name="Schilhabel M.B."/>
            <person name="Klostermeier U.C."/>
            <person name="Beiko R.G."/>
            <person name="Rosenstiel P."/>
            <person name="Hippler M."/>
            <person name="Laroche J."/>
        </authorList>
    </citation>
    <scope>NUCLEOTIDE SEQUENCE [LARGE SCALE GENOMIC DNA]</scope>
    <source>
        <strain evidence="3 4">CCMP1005</strain>
    </source>
</reference>
<dbReference type="InterPro" id="IPR003034">
    <property type="entry name" value="SAP_dom"/>
</dbReference>